<evidence type="ECO:0000256" key="1">
    <source>
        <dbReference type="ARBA" id="ARBA00006484"/>
    </source>
</evidence>
<dbReference type="Gene3D" id="3.40.50.720">
    <property type="entry name" value="NAD(P)-binding Rossmann-like Domain"/>
    <property type="match status" value="1"/>
</dbReference>
<evidence type="ECO:0000256" key="3">
    <source>
        <dbReference type="ARBA" id="ARBA00023027"/>
    </source>
</evidence>
<proteinExistence type="inferred from homology"/>
<dbReference type="CDD" id="cd05339">
    <property type="entry name" value="17beta-HSDXI-like_SDR_c"/>
    <property type="match status" value="1"/>
</dbReference>
<dbReference type="PANTHER" id="PTHR24322">
    <property type="entry name" value="PKSB"/>
    <property type="match status" value="1"/>
</dbReference>
<comment type="similarity">
    <text evidence="1 4">Belongs to the short-chain dehydrogenases/reductases (SDR) family.</text>
</comment>
<accession>A0AAD9KSV6</accession>
<evidence type="ECO:0000256" key="2">
    <source>
        <dbReference type="ARBA" id="ARBA00023002"/>
    </source>
</evidence>
<dbReference type="InterPro" id="IPR002347">
    <property type="entry name" value="SDR_fam"/>
</dbReference>
<dbReference type="SUPFAM" id="SSF51735">
    <property type="entry name" value="NAD(P)-binding Rossmann-fold domains"/>
    <property type="match status" value="1"/>
</dbReference>
<keyword evidence="5" id="KW-1133">Transmembrane helix</keyword>
<keyword evidence="3" id="KW-0520">NAD</keyword>
<evidence type="ECO:0008006" key="8">
    <source>
        <dbReference type="Google" id="ProtNLM"/>
    </source>
</evidence>
<evidence type="ECO:0000313" key="6">
    <source>
        <dbReference type="EMBL" id="KAK2176128.1"/>
    </source>
</evidence>
<protein>
    <recommendedName>
        <fullName evidence="8">Epidermal retinol dehydrogenase 2</fullName>
    </recommendedName>
</protein>
<sequence>MSGADTECGIPLVDLMRGLILFIYYWLEGIALAIIPASFQRKSVAGEKVLITGAGSGLGRLLSHRFAKLGCELVLWDVNKEGNEQTAAQVKRLGVKVQAYEVDLSKREDVYKVADMVKKDIGDIDILINNAGIVTGKKFMDSPDSLIQKTMAVNTLAPFWTVKAFLPAMLRRNHGHVVTIASAAGLFGVTGLADYCASKCAVIGFDDSLRDELAYLGKDGIITTVVCPFYINTGMFDGVKSKFPLLLPIMDPDWVANKIVDGVLCNQRMLILPRILYFLLFIKSILPVKCAAIANKYLGASSAMDEFKGRSVKCE</sequence>
<name>A0AAD9KSV6_RIDPI</name>
<dbReference type="AlphaFoldDB" id="A0AAD9KSV6"/>
<dbReference type="PRINTS" id="PR00081">
    <property type="entry name" value="GDHRDH"/>
</dbReference>
<evidence type="ECO:0000256" key="4">
    <source>
        <dbReference type="RuleBase" id="RU000363"/>
    </source>
</evidence>
<feature type="transmembrane region" description="Helical" evidence="5">
    <location>
        <begin position="19"/>
        <end position="39"/>
    </location>
</feature>
<dbReference type="GO" id="GO:0016616">
    <property type="term" value="F:oxidoreductase activity, acting on the CH-OH group of donors, NAD or NADP as acceptor"/>
    <property type="evidence" value="ECO:0007669"/>
    <property type="project" value="TreeGrafter"/>
</dbReference>
<dbReference type="EMBL" id="JAODUO010000681">
    <property type="protein sequence ID" value="KAK2176128.1"/>
    <property type="molecule type" value="Genomic_DNA"/>
</dbReference>
<dbReference type="FunFam" id="3.40.50.720:FF:000202">
    <property type="entry name" value="Short-chain dehydrogenase/reductase family 16C member 6"/>
    <property type="match status" value="1"/>
</dbReference>
<gene>
    <name evidence="6" type="ORF">NP493_681g01079</name>
</gene>
<evidence type="ECO:0000256" key="5">
    <source>
        <dbReference type="SAM" id="Phobius"/>
    </source>
</evidence>
<comment type="caution">
    <text evidence="6">The sequence shown here is derived from an EMBL/GenBank/DDBJ whole genome shotgun (WGS) entry which is preliminary data.</text>
</comment>
<keyword evidence="5" id="KW-0812">Transmembrane</keyword>
<dbReference type="Proteomes" id="UP001209878">
    <property type="component" value="Unassembled WGS sequence"/>
</dbReference>
<evidence type="ECO:0000313" key="7">
    <source>
        <dbReference type="Proteomes" id="UP001209878"/>
    </source>
</evidence>
<keyword evidence="5" id="KW-0472">Membrane</keyword>
<reference evidence="6" key="1">
    <citation type="journal article" date="2023" name="Mol. Biol. Evol.">
        <title>Third-Generation Sequencing Reveals the Adaptive Role of the Epigenome in Three Deep-Sea Polychaetes.</title>
        <authorList>
            <person name="Perez M."/>
            <person name="Aroh O."/>
            <person name="Sun Y."/>
            <person name="Lan Y."/>
            <person name="Juniper S.K."/>
            <person name="Young C.R."/>
            <person name="Angers B."/>
            <person name="Qian P.Y."/>
        </authorList>
    </citation>
    <scope>NUCLEOTIDE SEQUENCE</scope>
    <source>
        <strain evidence="6">R07B-5</strain>
    </source>
</reference>
<organism evidence="6 7">
    <name type="scientific">Ridgeia piscesae</name>
    <name type="common">Tubeworm</name>
    <dbReference type="NCBI Taxonomy" id="27915"/>
    <lineage>
        <taxon>Eukaryota</taxon>
        <taxon>Metazoa</taxon>
        <taxon>Spiralia</taxon>
        <taxon>Lophotrochozoa</taxon>
        <taxon>Annelida</taxon>
        <taxon>Polychaeta</taxon>
        <taxon>Sedentaria</taxon>
        <taxon>Canalipalpata</taxon>
        <taxon>Sabellida</taxon>
        <taxon>Siboglinidae</taxon>
        <taxon>Ridgeia</taxon>
    </lineage>
</organism>
<keyword evidence="2" id="KW-0560">Oxidoreductase</keyword>
<dbReference type="InterPro" id="IPR036291">
    <property type="entry name" value="NAD(P)-bd_dom_sf"/>
</dbReference>
<dbReference type="PANTHER" id="PTHR24322:SF736">
    <property type="entry name" value="RETINOL DEHYDROGENASE 10"/>
    <property type="match status" value="1"/>
</dbReference>
<dbReference type="Pfam" id="PF00106">
    <property type="entry name" value="adh_short"/>
    <property type="match status" value="1"/>
</dbReference>
<dbReference type="PRINTS" id="PR00080">
    <property type="entry name" value="SDRFAMILY"/>
</dbReference>
<keyword evidence="7" id="KW-1185">Reference proteome</keyword>
<dbReference type="GO" id="GO:0005811">
    <property type="term" value="C:lipid droplet"/>
    <property type="evidence" value="ECO:0007669"/>
    <property type="project" value="TreeGrafter"/>
</dbReference>